<dbReference type="Gene3D" id="3.90.105.50">
    <property type="match status" value="1"/>
</dbReference>
<protein>
    <submittedName>
        <fullName evidence="1">DNA binding domain, excisionase family</fullName>
    </submittedName>
</protein>
<dbReference type="Proteomes" id="UP000016658">
    <property type="component" value="Unassembled WGS sequence"/>
</dbReference>
<gene>
    <name evidence="1" type="ORF">HMPREF0367_00750</name>
</gene>
<accession>U2PQE8</accession>
<reference evidence="1 2" key="1">
    <citation type="submission" date="2013-06" db="EMBL/GenBank/DDBJ databases">
        <authorList>
            <person name="Weinstock G."/>
            <person name="Sodergren E."/>
            <person name="Lobos E.A."/>
            <person name="Fulton L."/>
            <person name="Fulton R."/>
            <person name="Courtney L."/>
            <person name="Fronick C."/>
            <person name="O'Laughlin M."/>
            <person name="Godfrey J."/>
            <person name="Wilson R.M."/>
            <person name="Miner T."/>
            <person name="Farmer C."/>
            <person name="Delehaunty K."/>
            <person name="Cordes M."/>
            <person name="Minx P."/>
            <person name="Tomlinson C."/>
            <person name="Chen J."/>
            <person name="Wollam A."/>
            <person name="Pepin K.H."/>
            <person name="Bhonagiri V."/>
            <person name="Zhang X."/>
            <person name="Warren W."/>
            <person name="Mitreva M."/>
            <person name="Mardis E.R."/>
            <person name="Wilson R.K."/>
        </authorList>
    </citation>
    <scope>NUCLEOTIDE SEQUENCE [LARGE SCALE GENOMIC DNA]</scope>
    <source>
        <strain evidence="1 2">ATCC 27803</strain>
    </source>
</reference>
<dbReference type="PATRIC" id="fig|649755.3.peg.689"/>
<name>U2PQE8_9FIRM</name>
<dbReference type="InterPro" id="IPR038148">
    <property type="entry name" value="Tn1545/Tn916_Xis"/>
</dbReference>
<organism evidence="1 2">
    <name type="scientific">Faecalitalea cylindroides ATCC 27803</name>
    <dbReference type="NCBI Taxonomy" id="649755"/>
    <lineage>
        <taxon>Bacteria</taxon>
        <taxon>Bacillati</taxon>
        <taxon>Bacillota</taxon>
        <taxon>Erysipelotrichia</taxon>
        <taxon>Erysipelotrichales</taxon>
        <taxon>Erysipelotrichaceae</taxon>
        <taxon>Faecalitalea</taxon>
    </lineage>
</organism>
<dbReference type="HOGENOM" id="CLU_170320_3_0_9"/>
<dbReference type="Pfam" id="PF09035">
    <property type="entry name" value="Tn916-Xis"/>
    <property type="match status" value="1"/>
</dbReference>
<sequence length="104" mass="12186">MCDGSVRMIGSSSFFNYHKGRKKQGGASVMADTEKIIRKKYDVPIWHKSNLTIDEAVEYSGIGRERLRKLTSQEECPFVLHIGNRRMIKRRIFDEYIEKLTFLE</sequence>
<proteinExistence type="predicted"/>
<evidence type="ECO:0000313" key="2">
    <source>
        <dbReference type="Proteomes" id="UP000016658"/>
    </source>
</evidence>
<comment type="caution">
    <text evidence="1">The sequence shown here is derived from an EMBL/GenBank/DDBJ whole genome shotgun (WGS) entry which is preliminary data.</text>
</comment>
<evidence type="ECO:0000313" key="1">
    <source>
        <dbReference type="EMBL" id="ERK45969.1"/>
    </source>
</evidence>
<dbReference type="EMBL" id="AWVI01000036">
    <property type="protein sequence ID" value="ERK45969.1"/>
    <property type="molecule type" value="Genomic_DNA"/>
</dbReference>
<dbReference type="AlphaFoldDB" id="U2PQE8"/>
<dbReference type="InterPro" id="IPR015122">
    <property type="entry name" value="Tn916-Xis"/>
</dbReference>